<protein>
    <submittedName>
        <fullName evidence="1">Uncharacterized protein</fullName>
    </submittedName>
</protein>
<dbReference type="Proteomes" id="UP000243006">
    <property type="component" value="Unassembled WGS sequence"/>
</dbReference>
<evidence type="ECO:0000313" key="1">
    <source>
        <dbReference type="EMBL" id="OUC48172.1"/>
    </source>
</evidence>
<accession>A0A1Y3ESK6</accession>
<comment type="caution">
    <text evidence="1">The sequence shown here is derived from an EMBL/GenBank/DDBJ whole genome shotgun (WGS) entry which is preliminary data.</text>
</comment>
<gene>
    <name evidence="1" type="ORF">D917_06372</name>
</gene>
<reference evidence="1 2" key="1">
    <citation type="submission" date="2015-04" db="EMBL/GenBank/DDBJ databases">
        <title>Draft genome of the roundworm Trichinella nativa.</title>
        <authorList>
            <person name="Mitreva M."/>
        </authorList>
    </citation>
    <scope>NUCLEOTIDE SEQUENCE [LARGE SCALE GENOMIC DNA]</scope>
    <source>
        <strain evidence="1 2">ISS45</strain>
    </source>
</reference>
<proteinExistence type="predicted"/>
<name>A0A1Y3ESK6_9BILA</name>
<dbReference type="AlphaFoldDB" id="A0A1Y3ESK6"/>
<dbReference type="EMBL" id="LVZM01003026">
    <property type="protein sequence ID" value="OUC48172.1"/>
    <property type="molecule type" value="Genomic_DNA"/>
</dbReference>
<sequence>MLAQLKVSFALIFVNSNIRNSYGQLPMHSVAMRDKLLVWNIFHVRNKLFLYKGSGYLYGPETVLRRICEVDLGLEMASKFADLCCITASIAIRKIRLHLADIESEKKNQWP</sequence>
<evidence type="ECO:0000313" key="2">
    <source>
        <dbReference type="Proteomes" id="UP000243006"/>
    </source>
</evidence>
<organism evidence="1 2">
    <name type="scientific">Trichinella nativa</name>
    <dbReference type="NCBI Taxonomy" id="6335"/>
    <lineage>
        <taxon>Eukaryota</taxon>
        <taxon>Metazoa</taxon>
        <taxon>Ecdysozoa</taxon>
        <taxon>Nematoda</taxon>
        <taxon>Enoplea</taxon>
        <taxon>Dorylaimia</taxon>
        <taxon>Trichinellida</taxon>
        <taxon>Trichinellidae</taxon>
        <taxon>Trichinella</taxon>
    </lineage>
</organism>